<proteinExistence type="predicted"/>
<dbReference type="KEGG" id="tfl:RPIT_06350"/>
<dbReference type="Proteomes" id="UP000188324">
    <property type="component" value="Chromosome"/>
</dbReference>
<keyword evidence="2" id="KW-1185">Reference proteome</keyword>
<dbReference type="AlphaFoldDB" id="A0A1Q2CED0"/>
<dbReference type="PANTHER" id="PTHR33171:SF17">
    <property type="entry name" value="LARA-LIKE N-TERMINAL DOMAIN-CONTAINING PROTEIN"/>
    <property type="match status" value="1"/>
</dbReference>
<accession>A0A1Q2CED0</accession>
<dbReference type="PANTHER" id="PTHR33171">
    <property type="entry name" value="LAR_N DOMAIN-CONTAINING PROTEIN"/>
    <property type="match status" value="1"/>
</dbReference>
<evidence type="ECO:0000313" key="2">
    <source>
        <dbReference type="Proteomes" id="UP000188324"/>
    </source>
</evidence>
<evidence type="ECO:0000313" key="1">
    <source>
        <dbReference type="EMBL" id="AQP44479.1"/>
    </source>
</evidence>
<sequence>MSRPGFVLEVDDKTPPLLTFSGAQLRFERFGRGTKVLYPADAVHSANPVALIDSALASPIDCEPLAEQLHRDTRLTIVVVDCDRPLPRPQFDVRQTLVERVLETAARAGVDDVEIVIANGLRQRWSAAHVSQVLGDRVATSFLPDGLVNSHDVTADDLVTLGDVDGRPVKFNRRVAESDVVVAVAVRADTGCHCPFIGGLTDADTINSLRGVGATPERQEAVRALVAERVNTFGVTAVLGQPLLAPNLRFVSRREWEWKLGDRLAFATARQVVAALPRQGAQLLHGNPHADYAVVDVVGGSYQAAFDESRLVWQAANAVEVKGQADVLVTSVWGASVDEGDPIGNPLTAAHHALVASAGSHAETPFARQGGALIAFHPLRPRFSNRRQSAAADFYAKVLPETLDPTEIAATHEARASADSWYLDLYRKQFADHPLRVFHQWYEIAEATSHYSEVIWVGGDRRSAALFGHRAATTYADALEIASNQVGRSPEITVLHGPGLALGDVR</sequence>
<dbReference type="InterPro" id="IPR048068">
    <property type="entry name" value="LarA-like"/>
</dbReference>
<dbReference type="RefSeq" id="WP_077341634.1">
    <property type="nucleotide sequence ID" value="NZ_CP019605.1"/>
</dbReference>
<dbReference type="InterPro" id="IPR018657">
    <property type="entry name" value="LarA-like_N"/>
</dbReference>
<protein>
    <submittedName>
        <fullName evidence="1">Uncharacterized protein</fullName>
    </submittedName>
</protein>
<gene>
    <name evidence="1" type="ORF">RPIT_06350</name>
</gene>
<reference evidence="1 2" key="1">
    <citation type="journal article" date="2016" name="Int. J. Syst. Evol. Microbiol.">
        <title>Tessaracoccus flavus sp. nov., isolated from the drainage system of a lindane-producing factory.</title>
        <authorList>
            <person name="Kumari R."/>
            <person name="Singh P."/>
            <person name="Schumann P."/>
            <person name="Lal R."/>
        </authorList>
    </citation>
    <scope>NUCLEOTIDE SEQUENCE [LARGE SCALE GENOMIC DNA]</scope>
    <source>
        <strain evidence="1 2">RP1T</strain>
    </source>
</reference>
<dbReference type="Pfam" id="PF09861">
    <property type="entry name" value="Lar_N"/>
    <property type="match status" value="1"/>
</dbReference>
<dbReference type="OrthoDB" id="9770545at2"/>
<name>A0A1Q2CED0_9ACTN</name>
<dbReference type="Gene3D" id="3.90.226.30">
    <property type="match status" value="1"/>
</dbReference>
<organism evidence="1 2">
    <name type="scientific">Tessaracoccus flavus</name>
    <dbReference type="NCBI Taxonomy" id="1610493"/>
    <lineage>
        <taxon>Bacteria</taxon>
        <taxon>Bacillati</taxon>
        <taxon>Actinomycetota</taxon>
        <taxon>Actinomycetes</taxon>
        <taxon>Propionibacteriales</taxon>
        <taxon>Propionibacteriaceae</taxon>
        <taxon>Tessaracoccus</taxon>
    </lineage>
</organism>
<dbReference type="GO" id="GO:0050043">
    <property type="term" value="F:lactate racemase activity"/>
    <property type="evidence" value="ECO:0007669"/>
    <property type="project" value="InterPro"/>
</dbReference>
<dbReference type="STRING" id="1610493.RPIT_06350"/>
<dbReference type="InterPro" id="IPR043166">
    <property type="entry name" value="LarA-like_C"/>
</dbReference>
<dbReference type="EMBL" id="CP019605">
    <property type="protein sequence ID" value="AQP44479.1"/>
    <property type="molecule type" value="Genomic_DNA"/>
</dbReference>
<dbReference type="Gene3D" id="3.40.50.11440">
    <property type="match status" value="1"/>
</dbReference>